<sequence length="83" mass="9232">MPSQTPRKPLLHTLSTYPKIPRPLTYTQRPLQASGLINGISMQSPIPLKGDNICVRAICSNVGLSGMLKEPQVRCLPFRIFED</sequence>
<name>A0A2G5DTR2_AQUCA</name>
<evidence type="ECO:0000313" key="1">
    <source>
        <dbReference type="EMBL" id="PIA46836.1"/>
    </source>
</evidence>
<protein>
    <submittedName>
        <fullName evidence="1">Uncharacterized protein</fullName>
    </submittedName>
</protein>
<proteinExistence type="predicted"/>
<dbReference type="InParanoid" id="A0A2G5DTR2"/>
<gene>
    <name evidence="1" type="ORF">AQUCO_01500403v1</name>
</gene>
<dbReference type="AlphaFoldDB" id="A0A2G5DTR2"/>
<accession>A0A2G5DTR2</accession>
<evidence type="ECO:0000313" key="2">
    <source>
        <dbReference type="Proteomes" id="UP000230069"/>
    </source>
</evidence>
<organism evidence="1 2">
    <name type="scientific">Aquilegia coerulea</name>
    <name type="common">Rocky mountain columbine</name>
    <dbReference type="NCBI Taxonomy" id="218851"/>
    <lineage>
        <taxon>Eukaryota</taxon>
        <taxon>Viridiplantae</taxon>
        <taxon>Streptophyta</taxon>
        <taxon>Embryophyta</taxon>
        <taxon>Tracheophyta</taxon>
        <taxon>Spermatophyta</taxon>
        <taxon>Magnoliopsida</taxon>
        <taxon>Ranunculales</taxon>
        <taxon>Ranunculaceae</taxon>
        <taxon>Thalictroideae</taxon>
        <taxon>Aquilegia</taxon>
    </lineage>
</organism>
<dbReference type="Proteomes" id="UP000230069">
    <property type="component" value="Unassembled WGS sequence"/>
</dbReference>
<keyword evidence="2" id="KW-1185">Reference proteome</keyword>
<dbReference type="EMBL" id="KZ305032">
    <property type="protein sequence ID" value="PIA46836.1"/>
    <property type="molecule type" value="Genomic_DNA"/>
</dbReference>
<reference evidence="1 2" key="1">
    <citation type="submission" date="2017-09" db="EMBL/GenBank/DDBJ databases">
        <title>WGS assembly of Aquilegia coerulea Goldsmith.</title>
        <authorList>
            <person name="Hodges S."/>
            <person name="Kramer E."/>
            <person name="Nordborg M."/>
            <person name="Tomkins J."/>
            <person name="Borevitz J."/>
            <person name="Derieg N."/>
            <person name="Yan J."/>
            <person name="Mihaltcheva S."/>
            <person name="Hayes R.D."/>
            <person name="Rokhsar D."/>
        </authorList>
    </citation>
    <scope>NUCLEOTIDE SEQUENCE [LARGE SCALE GENOMIC DNA]</scope>
    <source>
        <strain evidence="2">cv. Goldsmith</strain>
    </source>
</reference>